<dbReference type="AlphaFoldDB" id="A0A915KLW8"/>
<keyword evidence="1" id="KW-1185">Reference proteome</keyword>
<reference evidence="2" key="1">
    <citation type="submission" date="2022-11" db="UniProtKB">
        <authorList>
            <consortium name="WormBaseParasite"/>
        </authorList>
    </citation>
    <scope>IDENTIFICATION</scope>
</reference>
<proteinExistence type="predicted"/>
<evidence type="ECO:0000313" key="2">
    <source>
        <dbReference type="WBParaSite" id="nRc.2.0.1.t39771-RA"/>
    </source>
</evidence>
<evidence type="ECO:0000313" key="1">
    <source>
        <dbReference type="Proteomes" id="UP000887565"/>
    </source>
</evidence>
<accession>A0A915KLW8</accession>
<organism evidence="1 2">
    <name type="scientific">Romanomermis culicivorax</name>
    <name type="common">Nematode worm</name>
    <dbReference type="NCBI Taxonomy" id="13658"/>
    <lineage>
        <taxon>Eukaryota</taxon>
        <taxon>Metazoa</taxon>
        <taxon>Ecdysozoa</taxon>
        <taxon>Nematoda</taxon>
        <taxon>Enoplea</taxon>
        <taxon>Dorylaimia</taxon>
        <taxon>Mermithida</taxon>
        <taxon>Mermithoidea</taxon>
        <taxon>Mermithidae</taxon>
        <taxon>Romanomermis</taxon>
    </lineage>
</organism>
<dbReference type="WBParaSite" id="nRc.2.0.1.t39771-RA">
    <property type="protein sequence ID" value="nRc.2.0.1.t39771-RA"/>
    <property type="gene ID" value="nRc.2.0.1.g39771"/>
</dbReference>
<sequence length="99" mass="11812">MFSKTTFFNSGQKTILSLRSFYQSWSERMWNEARHNYKFNRESRYTENYNKRKYCDNTVRVPFYSQMLRAIILDFFIISGLGANYMHLVNGPQSANGAR</sequence>
<protein>
    <submittedName>
        <fullName evidence="2">Uncharacterized protein</fullName>
    </submittedName>
</protein>
<name>A0A915KLW8_ROMCU</name>
<dbReference type="Proteomes" id="UP000887565">
    <property type="component" value="Unplaced"/>
</dbReference>